<evidence type="ECO:0000313" key="3">
    <source>
        <dbReference type="EMBL" id="SDB87086.1"/>
    </source>
</evidence>
<organism evidence="3 4">
    <name type="scientific">Acinetobacter boissieri</name>
    <dbReference type="NCBI Taxonomy" id="1219383"/>
    <lineage>
        <taxon>Bacteria</taxon>
        <taxon>Pseudomonadati</taxon>
        <taxon>Pseudomonadota</taxon>
        <taxon>Gammaproteobacteria</taxon>
        <taxon>Moraxellales</taxon>
        <taxon>Moraxellaceae</taxon>
        <taxon>Acinetobacter</taxon>
    </lineage>
</organism>
<dbReference type="AlphaFoldDB" id="A0A1G6H117"/>
<accession>A0A1G6H117</accession>
<dbReference type="Proteomes" id="UP000242501">
    <property type="component" value="Unassembled WGS sequence"/>
</dbReference>
<protein>
    <submittedName>
        <fullName evidence="3">Uncharacterized protein</fullName>
    </submittedName>
</protein>
<reference evidence="4" key="1">
    <citation type="submission" date="2016-09" db="EMBL/GenBank/DDBJ databases">
        <authorList>
            <person name="Varghese N."/>
            <person name="Submissions S."/>
        </authorList>
    </citation>
    <scope>NUCLEOTIDE SEQUENCE [LARGE SCALE GENOMIC DNA]</scope>
    <source>
        <strain evidence="4">ANC 4422</strain>
    </source>
</reference>
<dbReference type="OrthoDB" id="6690560at2"/>
<name>A0A1G6H117_9GAMM</name>
<keyword evidence="2" id="KW-0812">Transmembrane</keyword>
<feature type="transmembrane region" description="Helical" evidence="2">
    <location>
        <begin position="15"/>
        <end position="31"/>
    </location>
</feature>
<evidence type="ECO:0000256" key="2">
    <source>
        <dbReference type="SAM" id="Phobius"/>
    </source>
</evidence>
<gene>
    <name evidence="3" type="ORF">SAMN05421733_10337</name>
</gene>
<dbReference type="EMBL" id="FMYL01000003">
    <property type="protein sequence ID" value="SDB87086.1"/>
    <property type="molecule type" value="Genomic_DNA"/>
</dbReference>
<feature type="coiled-coil region" evidence="1">
    <location>
        <begin position="48"/>
        <end position="75"/>
    </location>
</feature>
<keyword evidence="2" id="KW-0472">Membrane</keyword>
<dbReference type="RefSeq" id="WP_092747009.1">
    <property type="nucleotide sequence ID" value="NZ_FMYL01000003.1"/>
</dbReference>
<dbReference type="STRING" id="1219383.SAMN05421733_10337"/>
<keyword evidence="2" id="KW-1133">Transmembrane helix</keyword>
<sequence length="161" mass="18604">MIYLAVVLKFWRECIIALLAFLFTVCLLYLNHKDIEIQQQKLDHASYVQKQTEALVQAQANARKIEQDYAKKALEAERNYSEKIKQISHDARIAESHANSLSKQLAIAHKRLSTATREASDEYTKTLSNVFDQCVTEYRKMAERADGHEADAERISENWTK</sequence>
<proteinExistence type="predicted"/>
<keyword evidence="4" id="KW-1185">Reference proteome</keyword>
<evidence type="ECO:0000313" key="4">
    <source>
        <dbReference type="Proteomes" id="UP000242501"/>
    </source>
</evidence>
<evidence type="ECO:0000256" key="1">
    <source>
        <dbReference type="SAM" id="Coils"/>
    </source>
</evidence>
<keyword evidence="1" id="KW-0175">Coiled coil</keyword>